<feature type="compositionally biased region" description="Acidic residues" evidence="1">
    <location>
        <begin position="352"/>
        <end position="366"/>
    </location>
</feature>
<evidence type="ECO:0000313" key="2">
    <source>
        <dbReference type="EMBL" id="TKR88837.1"/>
    </source>
</evidence>
<evidence type="ECO:0000256" key="1">
    <source>
        <dbReference type="SAM" id="MobiDB-lite"/>
    </source>
</evidence>
<feature type="compositionally biased region" description="Basic and acidic residues" evidence="1">
    <location>
        <begin position="148"/>
        <end position="158"/>
    </location>
</feature>
<dbReference type="EMBL" id="AZBU02000003">
    <property type="protein sequence ID" value="TKR88837.1"/>
    <property type="molecule type" value="Genomic_DNA"/>
</dbReference>
<comment type="caution">
    <text evidence="2">The sequence shown here is derived from an EMBL/GenBank/DDBJ whole genome shotgun (WGS) entry which is preliminary data.</text>
</comment>
<gene>
    <name evidence="2" type="ORF">L596_013018</name>
</gene>
<protein>
    <submittedName>
        <fullName evidence="2">Uncharacterized protein</fullName>
    </submittedName>
</protein>
<evidence type="ECO:0000313" key="3">
    <source>
        <dbReference type="Proteomes" id="UP000298663"/>
    </source>
</evidence>
<feature type="compositionally biased region" description="Basic and acidic residues" evidence="1">
    <location>
        <begin position="1"/>
        <end position="31"/>
    </location>
</feature>
<feature type="compositionally biased region" description="Basic residues" evidence="1">
    <location>
        <begin position="287"/>
        <end position="297"/>
    </location>
</feature>
<feature type="compositionally biased region" description="Basic residues" evidence="1">
    <location>
        <begin position="136"/>
        <end position="147"/>
    </location>
</feature>
<organism evidence="2 3">
    <name type="scientific">Steinernema carpocapsae</name>
    <name type="common">Entomopathogenic nematode</name>
    <dbReference type="NCBI Taxonomy" id="34508"/>
    <lineage>
        <taxon>Eukaryota</taxon>
        <taxon>Metazoa</taxon>
        <taxon>Ecdysozoa</taxon>
        <taxon>Nematoda</taxon>
        <taxon>Chromadorea</taxon>
        <taxon>Rhabditida</taxon>
        <taxon>Tylenchina</taxon>
        <taxon>Panagrolaimomorpha</taxon>
        <taxon>Strongyloidoidea</taxon>
        <taxon>Steinernematidae</taxon>
        <taxon>Steinernema</taxon>
    </lineage>
</organism>
<feature type="compositionally biased region" description="Basic and acidic residues" evidence="1">
    <location>
        <begin position="367"/>
        <end position="388"/>
    </location>
</feature>
<feature type="region of interest" description="Disordered" evidence="1">
    <location>
        <begin position="1"/>
        <end position="65"/>
    </location>
</feature>
<feature type="compositionally biased region" description="Basic residues" evidence="1">
    <location>
        <begin position="116"/>
        <end position="128"/>
    </location>
</feature>
<accession>A0A4U5NYU7</accession>
<name>A0A4U5NYU7_STECR</name>
<keyword evidence="3" id="KW-1185">Reference proteome</keyword>
<proteinExistence type="predicted"/>
<dbReference type="AlphaFoldDB" id="A0A4U5NYU7"/>
<reference evidence="2 3" key="2">
    <citation type="journal article" date="2019" name="G3 (Bethesda)">
        <title>Hybrid Assembly of the Genome of the Entomopathogenic Nematode Steinernema carpocapsae Identifies the X-Chromosome.</title>
        <authorList>
            <person name="Serra L."/>
            <person name="Macchietto M."/>
            <person name="Macias-Munoz A."/>
            <person name="McGill C.J."/>
            <person name="Rodriguez I.M."/>
            <person name="Rodriguez B."/>
            <person name="Murad R."/>
            <person name="Mortazavi A."/>
        </authorList>
    </citation>
    <scope>NUCLEOTIDE SEQUENCE [LARGE SCALE GENOMIC DNA]</scope>
    <source>
        <strain evidence="2 3">ALL</strain>
    </source>
</reference>
<feature type="compositionally biased region" description="Polar residues" evidence="1">
    <location>
        <begin position="164"/>
        <end position="176"/>
    </location>
</feature>
<reference evidence="2 3" key="1">
    <citation type="journal article" date="2015" name="Genome Biol.">
        <title>Comparative genomics of Steinernema reveals deeply conserved gene regulatory networks.</title>
        <authorList>
            <person name="Dillman A.R."/>
            <person name="Macchietto M."/>
            <person name="Porter C.F."/>
            <person name="Rogers A."/>
            <person name="Williams B."/>
            <person name="Antoshechkin I."/>
            <person name="Lee M.M."/>
            <person name="Goodwin Z."/>
            <person name="Lu X."/>
            <person name="Lewis E.E."/>
            <person name="Goodrich-Blair H."/>
            <person name="Stock S.P."/>
            <person name="Adams B.J."/>
            <person name="Sternberg P.W."/>
            <person name="Mortazavi A."/>
        </authorList>
    </citation>
    <scope>NUCLEOTIDE SEQUENCE [LARGE SCALE GENOMIC DNA]</scope>
    <source>
        <strain evidence="2 3">ALL</strain>
    </source>
</reference>
<feature type="region of interest" description="Disordered" evidence="1">
    <location>
        <begin position="287"/>
        <end position="388"/>
    </location>
</feature>
<feature type="region of interest" description="Disordered" evidence="1">
    <location>
        <begin position="79"/>
        <end position="209"/>
    </location>
</feature>
<dbReference type="Proteomes" id="UP000298663">
    <property type="component" value="Unassembled WGS sequence"/>
</dbReference>
<feature type="compositionally biased region" description="Low complexity" evidence="1">
    <location>
        <begin position="88"/>
        <end position="100"/>
    </location>
</feature>
<feature type="compositionally biased region" description="Basic and acidic residues" evidence="1">
    <location>
        <begin position="182"/>
        <end position="209"/>
    </location>
</feature>
<sequence length="388" mass="44002">MSFFEKVKQVIKEGVRDSKPSKEAPDAKKPSNEAAEEAARSVQNKSRSSKKQLKAESEKGKKSHKSYRSFWNFEFFRDSKSKSRTSESSRSSKSQSSKKSVNPSRKPSEVAESTRTFKRSRKHHKKHDKTKEGSGKAHHKASKKTRKAEHQKTTDASKKVSRVSKVQTVEMSQSKAANRGSKKTDDVKVKPASEKVRKPQKQEKAEAIINSHEECYDEKPAKRITTAKSFYAAPELRVLEDFDYEKYTKETLSKAKRHKTVIPESEQTTSFEALNVEMHPAVTKFHASTKVHKKRSAKSACSERDIDLPDPLMMQIRKASPEQPGEEKVSADLQFEKPGNNADLGVERPDEVEADRENEEDAEEADSNEKLEEVQFDKGNADRSRSDE</sequence>